<dbReference type="InterPro" id="IPR013328">
    <property type="entry name" value="6PGD_dom2"/>
</dbReference>
<evidence type="ECO:0000256" key="3">
    <source>
        <dbReference type="ARBA" id="ARBA00023002"/>
    </source>
</evidence>
<name>A0A8K0X1C2_9PEZI</name>
<dbReference type="GO" id="GO:0050661">
    <property type="term" value="F:NADP binding"/>
    <property type="evidence" value="ECO:0007669"/>
    <property type="project" value="TreeGrafter"/>
</dbReference>
<dbReference type="Gene3D" id="1.10.1040.10">
    <property type="entry name" value="N-(1-d-carboxylethyl)-l-norvaline Dehydrogenase, domain 2"/>
    <property type="match status" value="1"/>
</dbReference>
<dbReference type="Pfam" id="PF02558">
    <property type="entry name" value="ApbA"/>
    <property type="match status" value="1"/>
</dbReference>
<dbReference type="Pfam" id="PF08546">
    <property type="entry name" value="ApbA_C"/>
    <property type="match status" value="1"/>
</dbReference>
<sequence length="430" mass="48897">MAALTALEEASTLGRPTERKEKQHTQVLGLAPEQNDQELYALFRADSLNRYYIPAVMMGHEQPPPTSNRTLHIMGNDERARFLSHSLHGVYDSVELLRMKQPQPSKYRNISRSGPDKTDGWIEEHAEHQKVDPPREDAGEGHISNLLVTGSPVHTVKLLRSVKHRVDDRTAICYLQDGLGVAEAANNFVFTDANKRPSIVLGHMKTALAKDRNRAAIRSMKHHDFETTLTGVRPYVSEEDGKLEHSYTTTRESTQRLLAKLAQARLLNAQGVPLDNWLALKIPSLMFASIAEPLCVALDFQYYQLVHNPTAQRLVDQLLNEIADVVAQMPEVRRAGPQLQQMLRGESMRKSIFNGIRAKRDMPSKMQMQIDRGRLTEIDFLNGYFIERARRMNIRMPANEMVIAMVKAKHKSNMMRANSYIPFELTSRRT</sequence>
<dbReference type="GO" id="GO:0008677">
    <property type="term" value="F:2-dehydropantoate 2-reductase activity"/>
    <property type="evidence" value="ECO:0007669"/>
    <property type="project" value="TreeGrafter"/>
</dbReference>
<dbReference type="EMBL" id="JAGPXD010000004">
    <property type="protein sequence ID" value="KAH7358563.1"/>
    <property type="molecule type" value="Genomic_DNA"/>
</dbReference>
<evidence type="ECO:0000313" key="8">
    <source>
        <dbReference type="Proteomes" id="UP000813385"/>
    </source>
</evidence>
<dbReference type="Proteomes" id="UP000813385">
    <property type="component" value="Unassembled WGS sequence"/>
</dbReference>
<accession>A0A8K0X1C2</accession>
<feature type="domain" description="Ketopantoate reductase N-terminal" evidence="5">
    <location>
        <begin position="126"/>
        <end position="205"/>
    </location>
</feature>
<dbReference type="AlphaFoldDB" id="A0A8K0X1C2"/>
<evidence type="ECO:0000256" key="1">
    <source>
        <dbReference type="ARBA" id="ARBA00007870"/>
    </source>
</evidence>
<dbReference type="SUPFAM" id="SSF48179">
    <property type="entry name" value="6-phosphogluconate dehydrogenase C-terminal domain-like"/>
    <property type="match status" value="1"/>
</dbReference>
<gene>
    <name evidence="7" type="ORF">B0T11DRAFT_284706</name>
</gene>
<feature type="domain" description="Ketopantoate reductase C-terminal" evidence="6">
    <location>
        <begin position="282"/>
        <end position="409"/>
    </location>
</feature>
<evidence type="ECO:0000256" key="2">
    <source>
        <dbReference type="ARBA" id="ARBA00022857"/>
    </source>
</evidence>
<protein>
    <submittedName>
        <fullName evidence="7">Ketopantoate reductase PanE/ApbA C terminal-domain-containing protein</fullName>
    </submittedName>
</protein>
<dbReference type="GO" id="GO:0005739">
    <property type="term" value="C:mitochondrion"/>
    <property type="evidence" value="ECO:0007669"/>
    <property type="project" value="TreeGrafter"/>
</dbReference>
<feature type="compositionally biased region" description="Low complexity" evidence="4">
    <location>
        <begin position="1"/>
        <end position="13"/>
    </location>
</feature>
<feature type="region of interest" description="Disordered" evidence="4">
    <location>
        <begin position="1"/>
        <end position="25"/>
    </location>
</feature>
<comment type="caution">
    <text evidence="7">The sequence shown here is derived from an EMBL/GenBank/DDBJ whole genome shotgun (WGS) entry which is preliminary data.</text>
</comment>
<dbReference type="InterPro" id="IPR008927">
    <property type="entry name" value="6-PGluconate_DH-like_C_sf"/>
</dbReference>
<dbReference type="InterPro" id="IPR013332">
    <property type="entry name" value="KPR_N"/>
</dbReference>
<evidence type="ECO:0000313" key="7">
    <source>
        <dbReference type="EMBL" id="KAH7358563.1"/>
    </source>
</evidence>
<dbReference type="InterPro" id="IPR013752">
    <property type="entry name" value="KPA_reductase"/>
</dbReference>
<proteinExistence type="inferred from homology"/>
<evidence type="ECO:0000256" key="4">
    <source>
        <dbReference type="SAM" id="MobiDB-lite"/>
    </source>
</evidence>
<dbReference type="PANTHER" id="PTHR43765">
    <property type="entry name" value="2-DEHYDROPANTOATE 2-REDUCTASE-RELATED"/>
    <property type="match status" value="1"/>
</dbReference>
<comment type="similarity">
    <text evidence="1">Belongs to the ketopantoate reductase family.</text>
</comment>
<keyword evidence="2" id="KW-0521">NADP</keyword>
<dbReference type="OrthoDB" id="73846at2759"/>
<keyword evidence="3" id="KW-0560">Oxidoreductase</keyword>
<dbReference type="InterPro" id="IPR050838">
    <property type="entry name" value="Ketopantoate_reductase"/>
</dbReference>
<evidence type="ECO:0000259" key="6">
    <source>
        <dbReference type="Pfam" id="PF08546"/>
    </source>
</evidence>
<organism evidence="7 8">
    <name type="scientific">Plectosphaerella cucumerina</name>
    <dbReference type="NCBI Taxonomy" id="40658"/>
    <lineage>
        <taxon>Eukaryota</taxon>
        <taxon>Fungi</taxon>
        <taxon>Dikarya</taxon>
        <taxon>Ascomycota</taxon>
        <taxon>Pezizomycotina</taxon>
        <taxon>Sordariomycetes</taxon>
        <taxon>Hypocreomycetidae</taxon>
        <taxon>Glomerellales</taxon>
        <taxon>Plectosphaerellaceae</taxon>
        <taxon>Plectosphaerella</taxon>
    </lineage>
</organism>
<keyword evidence="8" id="KW-1185">Reference proteome</keyword>
<dbReference type="PANTHER" id="PTHR43765:SF2">
    <property type="entry name" value="2-DEHYDROPANTOATE 2-REDUCTASE"/>
    <property type="match status" value="1"/>
</dbReference>
<reference evidence="7" key="1">
    <citation type="journal article" date="2021" name="Nat. Commun.">
        <title>Genetic determinants of endophytism in the Arabidopsis root mycobiome.</title>
        <authorList>
            <person name="Mesny F."/>
            <person name="Miyauchi S."/>
            <person name="Thiergart T."/>
            <person name="Pickel B."/>
            <person name="Atanasova L."/>
            <person name="Karlsson M."/>
            <person name="Huettel B."/>
            <person name="Barry K.W."/>
            <person name="Haridas S."/>
            <person name="Chen C."/>
            <person name="Bauer D."/>
            <person name="Andreopoulos W."/>
            <person name="Pangilinan J."/>
            <person name="LaButti K."/>
            <person name="Riley R."/>
            <person name="Lipzen A."/>
            <person name="Clum A."/>
            <person name="Drula E."/>
            <person name="Henrissat B."/>
            <person name="Kohler A."/>
            <person name="Grigoriev I.V."/>
            <person name="Martin F.M."/>
            <person name="Hacquard S."/>
        </authorList>
    </citation>
    <scope>NUCLEOTIDE SEQUENCE</scope>
    <source>
        <strain evidence="7">MPI-CAGE-AT-0016</strain>
    </source>
</reference>
<evidence type="ECO:0000259" key="5">
    <source>
        <dbReference type="Pfam" id="PF02558"/>
    </source>
</evidence>